<organism evidence="2 3">
    <name type="scientific">Sodiomyces alkalinus (strain CBS 110278 / VKM F-3762 / F11)</name>
    <name type="common">Alkaliphilic filamentous fungus</name>
    <dbReference type="NCBI Taxonomy" id="1314773"/>
    <lineage>
        <taxon>Eukaryota</taxon>
        <taxon>Fungi</taxon>
        <taxon>Dikarya</taxon>
        <taxon>Ascomycota</taxon>
        <taxon>Pezizomycotina</taxon>
        <taxon>Sordariomycetes</taxon>
        <taxon>Hypocreomycetidae</taxon>
        <taxon>Glomerellales</taxon>
        <taxon>Plectosphaerellaceae</taxon>
        <taxon>Sodiomyces</taxon>
    </lineage>
</organism>
<dbReference type="GO" id="GO:0032389">
    <property type="term" value="C:MutLalpha complex"/>
    <property type="evidence" value="ECO:0007669"/>
    <property type="project" value="TreeGrafter"/>
</dbReference>
<dbReference type="STRING" id="1314773.A0A3N2PR78"/>
<dbReference type="GO" id="GO:0006298">
    <property type="term" value="P:mismatch repair"/>
    <property type="evidence" value="ECO:0007669"/>
    <property type="project" value="InterPro"/>
</dbReference>
<dbReference type="OrthoDB" id="10263226at2759"/>
<accession>A0A3N2PR78</accession>
<keyword evidence="3" id="KW-1185">Reference proteome</keyword>
<dbReference type="RefSeq" id="XP_028464794.1">
    <property type="nucleotide sequence ID" value="XM_028613016.1"/>
</dbReference>
<evidence type="ECO:0000313" key="2">
    <source>
        <dbReference type="EMBL" id="ROT36988.1"/>
    </source>
</evidence>
<evidence type="ECO:0000313" key="3">
    <source>
        <dbReference type="Proteomes" id="UP000272025"/>
    </source>
</evidence>
<protein>
    <submittedName>
        <fullName evidence="2">DNA mismatch repair protein MutL</fullName>
    </submittedName>
</protein>
<dbReference type="EMBL" id="ML119058">
    <property type="protein sequence ID" value="ROT36988.1"/>
    <property type="molecule type" value="Genomic_DNA"/>
</dbReference>
<evidence type="ECO:0000256" key="1">
    <source>
        <dbReference type="ARBA" id="ARBA00006082"/>
    </source>
</evidence>
<sequence>MSISQLPPSTVRRLGASALIVSPESVVKELIDNSLDAEATCLEILLSANTVDKFLVRDNGHGISPSDFHAVGRWSHTSKLRSFDELTSKGGKTLGFRGNALASASEISSVTITTRTCKDAVATVLSLKPGQKSGGIVSQKPVSSPVGTTVEVADLHSTFPFRRKEHVKKAQKTLNNIKSLLQTYAMTRPEIRFTYKILGQSHSAWSYAPPNHADARTAALQIFGVGLVSQCV</sequence>
<dbReference type="PANTHER" id="PTHR10073:SF41">
    <property type="entry name" value="MISMATCH REPAIR PROTEIN, PUTATIVE (AFU_ORTHOLOGUE AFUA_8G05820)-RELATED"/>
    <property type="match status" value="1"/>
</dbReference>
<dbReference type="AlphaFoldDB" id="A0A3N2PR78"/>
<comment type="similarity">
    <text evidence="1">Belongs to the DNA mismatch repair MutL/HexB family.</text>
</comment>
<dbReference type="GO" id="GO:0016887">
    <property type="term" value="F:ATP hydrolysis activity"/>
    <property type="evidence" value="ECO:0007669"/>
    <property type="project" value="InterPro"/>
</dbReference>
<proteinExistence type="inferred from homology"/>
<name>A0A3N2PR78_SODAK</name>
<reference evidence="2 3" key="1">
    <citation type="journal article" date="2018" name="Mol. Ecol.">
        <title>The obligate alkalophilic soda-lake fungus Sodiomyces alkalinus has shifted to a protein diet.</title>
        <authorList>
            <person name="Grum-Grzhimaylo A.A."/>
            <person name="Falkoski D.L."/>
            <person name="van den Heuvel J."/>
            <person name="Valero-Jimenez C.A."/>
            <person name="Min B."/>
            <person name="Choi I.G."/>
            <person name="Lipzen A."/>
            <person name="Daum C.G."/>
            <person name="Aanen D.K."/>
            <person name="Tsang A."/>
            <person name="Henrissat B."/>
            <person name="Bilanenko E.N."/>
            <person name="de Vries R.P."/>
            <person name="van Kan J.A.L."/>
            <person name="Grigoriev I.V."/>
            <person name="Debets A.J.M."/>
        </authorList>
    </citation>
    <scope>NUCLEOTIDE SEQUENCE [LARGE SCALE GENOMIC DNA]</scope>
    <source>
        <strain evidence="2 3">F11</strain>
    </source>
</reference>
<dbReference type="Gene3D" id="3.30.565.10">
    <property type="entry name" value="Histidine kinase-like ATPase, C-terminal domain"/>
    <property type="match status" value="1"/>
</dbReference>
<dbReference type="GeneID" id="39581494"/>
<dbReference type="SUPFAM" id="SSF55874">
    <property type="entry name" value="ATPase domain of HSP90 chaperone/DNA topoisomerase II/histidine kinase"/>
    <property type="match status" value="1"/>
</dbReference>
<dbReference type="PANTHER" id="PTHR10073">
    <property type="entry name" value="DNA MISMATCH REPAIR PROTEIN MLH, PMS, MUTL"/>
    <property type="match status" value="1"/>
</dbReference>
<dbReference type="FunFam" id="3.30.565.10:FF:000017">
    <property type="entry name" value="PMS1 homolog 1, mismatch repair system component"/>
    <property type="match status" value="1"/>
</dbReference>
<dbReference type="InterPro" id="IPR038973">
    <property type="entry name" value="MutL/Mlh/Pms-like"/>
</dbReference>
<dbReference type="GO" id="GO:0140664">
    <property type="term" value="F:ATP-dependent DNA damage sensor activity"/>
    <property type="evidence" value="ECO:0007669"/>
    <property type="project" value="InterPro"/>
</dbReference>
<gene>
    <name evidence="2" type="ORF">SODALDRAFT_341110</name>
</gene>
<dbReference type="InterPro" id="IPR036890">
    <property type="entry name" value="HATPase_C_sf"/>
</dbReference>
<dbReference type="Pfam" id="PF13589">
    <property type="entry name" value="HATPase_c_3"/>
    <property type="match status" value="1"/>
</dbReference>
<dbReference type="Proteomes" id="UP000272025">
    <property type="component" value="Unassembled WGS sequence"/>
</dbReference>